<evidence type="ECO:0000313" key="2">
    <source>
        <dbReference type="Proteomes" id="UP000594380"/>
    </source>
</evidence>
<dbReference type="RefSeq" id="WP_176112308.1">
    <property type="nucleotide sequence ID" value="NZ_JAALDK010000003.1"/>
</dbReference>
<gene>
    <name evidence="1" type="ORF">G5S42_41045</name>
</gene>
<evidence type="ECO:0000313" key="1">
    <source>
        <dbReference type="EMBL" id="NUY05834.1"/>
    </source>
</evidence>
<dbReference type="GeneID" id="301106711"/>
<dbReference type="EMBL" id="JAALDK010000003">
    <property type="protein sequence ID" value="NUY05834.1"/>
    <property type="molecule type" value="Genomic_DNA"/>
</dbReference>
<sequence>MKERRRIYYSEKQKTLTWERWREGESLQRVAQLFDPPALVCAGIIGETGGVRPVQRHCSLLAVPFPEREEISRALVAGDSLPLKSVGH</sequence>
<protein>
    <submittedName>
        <fullName evidence="1">Uncharacterized protein</fullName>
    </submittedName>
</protein>
<dbReference type="AlphaFoldDB" id="A0A7Y6K8I1"/>
<proteinExistence type="predicted"/>
<accession>A0A7Y6K8I1</accession>
<dbReference type="Proteomes" id="UP000594380">
    <property type="component" value="Unassembled WGS sequence"/>
</dbReference>
<reference evidence="1 2" key="1">
    <citation type="submission" date="2020-02" db="EMBL/GenBank/DDBJ databases">
        <title>Paraburkholderia simonii sp. nov. and Paraburkholderia youngii sp. nov. Brazilian and Mexican Mimosa-associated rhizobia.</title>
        <authorList>
            <person name="Mavima L."/>
            <person name="Beukes C.W."/>
            <person name="Chan W.Y."/>
            <person name="Palmer M."/>
            <person name="De Meyer S.E."/>
            <person name="James E.K."/>
            <person name="Venter S.N."/>
            <person name="Steenkamp E.T."/>
        </authorList>
    </citation>
    <scope>NUCLEOTIDE SEQUENCE [LARGE SCALE GENOMIC DNA]</scope>
    <source>
        <strain evidence="1 2">JPY169</strain>
    </source>
</reference>
<comment type="caution">
    <text evidence="1">The sequence shown here is derived from an EMBL/GenBank/DDBJ whole genome shotgun (WGS) entry which is preliminary data.</text>
</comment>
<name>A0A7Y6K8I1_9BURK</name>
<organism evidence="1 2">
    <name type="scientific">Paraburkholderia youngii</name>
    <dbReference type="NCBI Taxonomy" id="2782701"/>
    <lineage>
        <taxon>Bacteria</taxon>
        <taxon>Pseudomonadati</taxon>
        <taxon>Pseudomonadota</taxon>
        <taxon>Betaproteobacteria</taxon>
        <taxon>Burkholderiales</taxon>
        <taxon>Burkholderiaceae</taxon>
        <taxon>Paraburkholderia</taxon>
    </lineage>
</organism>